<feature type="region of interest" description="Disordered" evidence="8">
    <location>
        <begin position="1"/>
        <end position="20"/>
    </location>
</feature>
<dbReference type="InterPro" id="IPR027413">
    <property type="entry name" value="GROEL-like_equatorial_sf"/>
</dbReference>
<dbReference type="InterPro" id="IPR017998">
    <property type="entry name" value="Chaperone_TCP-1"/>
</dbReference>
<dbReference type="PRINTS" id="PR00304">
    <property type="entry name" value="TCOMPLEXTCP1"/>
</dbReference>
<dbReference type="GO" id="GO:0005832">
    <property type="term" value="C:chaperonin-containing T-complex"/>
    <property type="evidence" value="ECO:0007669"/>
    <property type="project" value="UniProtKB-ARBA"/>
</dbReference>
<evidence type="ECO:0000256" key="5">
    <source>
        <dbReference type="ARBA" id="ARBA00022840"/>
    </source>
</evidence>
<accession>A0A9W7ZZN2</accession>
<organism evidence="9 10">
    <name type="scientific">Mycoemilia scoparia</name>
    <dbReference type="NCBI Taxonomy" id="417184"/>
    <lineage>
        <taxon>Eukaryota</taxon>
        <taxon>Fungi</taxon>
        <taxon>Fungi incertae sedis</taxon>
        <taxon>Zoopagomycota</taxon>
        <taxon>Kickxellomycotina</taxon>
        <taxon>Kickxellomycetes</taxon>
        <taxon>Kickxellales</taxon>
        <taxon>Kickxellaceae</taxon>
        <taxon>Mycoemilia</taxon>
    </lineage>
</organism>
<evidence type="ECO:0000313" key="9">
    <source>
        <dbReference type="EMBL" id="KAJ1916728.1"/>
    </source>
</evidence>
<dbReference type="Pfam" id="PF00118">
    <property type="entry name" value="Cpn60_TCP1"/>
    <property type="match status" value="1"/>
</dbReference>
<evidence type="ECO:0000256" key="2">
    <source>
        <dbReference type="ARBA" id="ARBA00008020"/>
    </source>
</evidence>
<evidence type="ECO:0000256" key="8">
    <source>
        <dbReference type="SAM" id="MobiDB-lite"/>
    </source>
</evidence>
<dbReference type="AlphaFoldDB" id="A0A9W7ZZN2"/>
<evidence type="ECO:0000256" key="7">
    <source>
        <dbReference type="RuleBase" id="RU004187"/>
    </source>
</evidence>
<dbReference type="SUPFAM" id="SSF48592">
    <property type="entry name" value="GroEL equatorial domain-like"/>
    <property type="match status" value="1"/>
</dbReference>
<dbReference type="PROSITE" id="PS00750">
    <property type="entry name" value="TCP1_1"/>
    <property type="match status" value="1"/>
</dbReference>
<evidence type="ECO:0000313" key="10">
    <source>
        <dbReference type="Proteomes" id="UP001150538"/>
    </source>
</evidence>
<evidence type="ECO:0000256" key="1">
    <source>
        <dbReference type="ARBA" id="ARBA00002912"/>
    </source>
</evidence>
<comment type="caution">
    <text evidence="9">The sequence shown here is derived from an EMBL/GenBank/DDBJ whole genome shotgun (WGS) entry which is preliminary data.</text>
</comment>
<dbReference type="PANTHER" id="PTHR11353">
    <property type="entry name" value="CHAPERONIN"/>
    <property type="match status" value="1"/>
</dbReference>
<name>A0A9W7ZZN2_9FUNG</name>
<dbReference type="InterPro" id="IPR002194">
    <property type="entry name" value="Chaperonin_TCP-1_CS"/>
</dbReference>
<feature type="non-terminal residue" evidence="9">
    <location>
        <position position="1"/>
    </location>
</feature>
<dbReference type="EMBL" id="JANBPU010000093">
    <property type="protein sequence ID" value="KAJ1916728.1"/>
    <property type="molecule type" value="Genomic_DNA"/>
</dbReference>
<dbReference type="GO" id="GO:0005524">
    <property type="term" value="F:ATP binding"/>
    <property type="evidence" value="ECO:0007669"/>
    <property type="project" value="UniProtKB-KW"/>
</dbReference>
<dbReference type="GO" id="GO:0016887">
    <property type="term" value="F:ATP hydrolysis activity"/>
    <property type="evidence" value="ECO:0007669"/>
    <property type="project" value="InterPro"/>
</dbReference>
<evidence type="ECO:0000256" key="4">
    <source>
        <dbReference type="ARBA" id="ARBA00022741"/>
    </source>
</evidence>
<dbReference type="PROSITE" id="PS00751">
    <property type="entry name" value="TCP1_2"/>
    <property type="match status" value="1"/>
</dbReference>
<keyword evidence="10" id="KW-1185">Reference proteome</keyword>
<gene>
    <name evidence="9" type="primary">CCT4_3</name>
    <name evidence="9" type="ORF">H4219_003598</name>
</gene>
<evidence type="ECO:0000256" key="3">
    <source>
        <dbReference type="ARBA" id="ARBA00011381"/>
    </source>
</evidence>
<evidence type="ECO:0000256" key="6">
    <source>
        <dbReference type="ARBA" id="ARBA00023186"/>
    </source>
</evidence>
<dbReference type="OrthoDB" id="10248520at2759"/>
<feature type="compositionally biased region" description="Basic and acidic residues" evidence="8">
    <location>
        <begin position="9"/>
        <end position="20"/>
    </location>
</feature>
<reference evidence="9" key="1">
    <citation type="submission" date="2022-07" db="EMBL/GenBank/DDBJ databases">
        <title>Phylogenomic reconstructions and comparative analyses of Kickxellomycotina fungi.</title>
        <authorList>
            <person name="Reynolds N.K."/>
            <person name="Stajich J.E."/>
            <person name="Barry K."/>
            <person name="Grigoriev I.V."/>
            <person name="Crous P."/>
            <person name="Smith M.E."/>
        </authorList>
    </citation>
    <scope>NUCLEOTIDE SEQUENCE</scope>
    <source>
        <strain evidence="9">NBRC 100468</strain>
    </source>
</reference>
<sequence length="80" mass="8630">MTTSSVPKKSNDSFRDKDKPTQVRLSNIIAAKAVANAVRTSLGPRGMDKMIETGKKEVVVSNDGATILKNMSVMHPAARM</sequence>
<keyword evidence="4 7" id="KW-0547">Nucleotide-binding</keyword>
<comment type="similarity">
    <text evidence="2 7">Belongs to the TCP-1 chaperonin family.</text>
</comment>
<dbReference type="Proteomes" id="UP001150538">
    <property type="component" value="Unassembled WGS sequence"/>
</dbReference>
<dbReference type="GO" id="GO:0140662">
    <property type="term" value="F:ATP-dependent protein folding chaperone"/>
    <property type="evidence" value="ECO:0007669"/>
    <property type="project" value="InterPro"/>
</dbReference>
<comment type="subunit">
    <text evidence="3">Component of the T-complex protein 1 (TCP1) complex.</text>
</comment>
<comment type="function">
    <text evidence="1">Molecular chaperone; assists the folding of proteins upon ATP hydrolysis.</text>
</comment>
<protein>
    <submittedName>
        <fullName evidence="9">T-complex protein 1 subunit delta</fullName>
    </submittedName>
</protein>
<proteinExistence type="inferred from homology"/>
<keyword evidence="5 7" id="KW-0067">ATP-binding</keyword>
<dbReference type="Gene3D" id="1.10.560.10">
    <property type="entry name" value="GroEL-like equatorial domain"/>
    <property type="match status" value="1"/>
</dbReference>
<keyword evidence="6 7" id="KW-0143">Chaperone</keyword>
<dbReference type="InterPro" id="IPR002423">
    <property type="entry name" value="Cpn60/GroEL/TCP-1"/>
</dbReference>
<dbReference type="GO" id="GO:0051082">
    <property type="term" value="F:unfolded protein binding"/>
    <property type="evidence" value="ECO:0007669"/>
    <property type="project" value="InterPro"/>
</dbReference>